<keyword evidence="2" id="KW-1185">Reference proteome</keyword>
<evidence type="ECO:0000313" key="1">
    <source>
        <dbReference type="EMBL" id="SDD16584.1"/>
    </source>
</evidence>
<evidence type="ECO:0000313" key="2">
    <source>
        <dbReference type="Proteomes" id="UP000199494"/>
    </source>
</evidence>
<reference evidence="1 2" key="1">
    <citation type="submission" date="2016-10" db="EMBL/GenBank/DDBJ databases">
        <authorList>
            <person name="de Groot N.N."/>
        </authorList>
    </citation>
    <scope>NUCLEOTIDE SEQUENCE [LARGE SCALE GENOMIC DNA]</scope>
    <source>
        <strain evidence="1 2">CGMCC 4.5506</strain>
    </source>
</reference>
<protein>
    <submittedName>
        <fullName evidence="1">Uncharacterized protein</fullName>
    </submittedName>
</protein>
<gene>
    <name evidence="1" type="ORF">SAMN05421630_106211</name>
</gene>
<dbReference type="AlphaFoldDB" id="A0A222VXI2"/>
<dbReference type="EMBL" id="FMZE01000006">
    <property type="protein sequence ID" value="SDD16584.1"/>
    <property type="molecule type" value="Genomic_DNA"/>
</dbReference>
<sequence>MRGVVLACGEAAESLVVPEGVRLHALPSRPGKAEVDPLLTAELVVAGTDADLAAVVLRLLRKDKLGTTRVGYVPVGGRSTVAAIWKLPADPAAAMDLALTGSAGSVPLVRDDAGGVLLGRGVLEQPRGVAYCDDSVAFRGEASSVVVRPDTEGLVVTITRGTLFRRKETFRGRAFQFGGTPLSPLSDGVAYPRPMQRWTWYRHTHDLRLVLPSR</sequence>
<name>A0A222VXI2_9PSEU</name>
<dbReference type="STRING" id="530584.SAMN05421630_106211"/>
<dbReference type="RefSeq" id="WP_091805894.1">
    <property type="nucleotide sequence ID" value="NZ_CP016353.1"/>
</dbReference>
<accession>A0A222VXI2</accession>
<dbReference type="Proteomes" id="UP000199494">
    <property type="component" value="Unassembled WGS sequence"/>
</dbReference>
<proteinExistence type="predicted"/>
<dbReference type="KEGG" id="pmad:BAY61_30710"/>
<organism evidence="1 2">
    <name type="scientific">Prauserella marina</name>
    <dbReference type="NCBI Taxonomy" id="530584"/>
    <lineage>
        <taxon>Bacteria</taxon>
        <taxon>Bacillati</taxon>
        <taxon>Actinomycetota</taxon>
        <taxon>Actinomycetes</taxon>
        <taxon>Pseudonocardiales</taxon>
        <taxon>Pseudonocardiaceae</taxon>
        <taxon>Prauserella</taxon>
    </lineage>
</organism>
<dbReference type="OrthoDB" id="5189801at2"/>